<dbReference type="AlphaFoldDB" id="A0A1D6QM41"/>
<keyword evidence="1 3" id="KW-0547">Nucleotide-binding</keyword>
<dbReference type="PANTHER" id="PTHR31267">
    <property type="entry name" value="DENTIN SIALOPHOSPHOPROTEIN-LIKE PROTEIN"/>
    <property type="match status" value="1"/>
</dbReference>
<organism evidence="5">
    <name type="scientific">Zea mays</name>
    <name type="common">Maize</name>
    <dbReference type="NCBI Taxonomy" id="4577"/>
    <lineage>
        <taxon>Eukaryota</taxon>
        <taxon>Viridiplantae</taxon>
        <taxon>Streptophyta</taxon>
        <taxon>Embryophyta</taxon>
        <taxon>Tracheophyta</taxon>
        <taxon>Spermatophyta</taxon>
        <taxon>Magnoliopsida</taxon>
        <taxon>Liliopsida</taxon>
        <taxon>Poales</taxon>
        <taxon>Poaceae</taxon>
        <taxon>PACMAD clade</taxon>
        <taxon>Panicoideae</taxon>
        <taxon>Andropogonodae</taxon>
        <taxon>Andropogoneae</taxon>
        <taxon>Tripsacinae</taxon>
        <taxon>Zea</taxon>
    </lineage>
</organism>
<name>A0A1D6QM41_MAIZE</name>
<dbReference type="STRING" id="4577.A0A1D6QM41"/>
<dbReference type="IntAct" id="A0A1D6QM41">
    <property type="interactions" value="6"/>
</dbReference>
<protein>
    <submittedName>
        <fullName evidence="5">Uncharacterized protein</fullName>
    </submittedName>
</protein>
<dbReference type="SMART" id="SM00177">
    <property type="entry name" value="ARF"/>
    <property type="match status" value="1"/>
</dbReference>
<evidence type="ECO:0000256" key="1">
    <source>
        <dbReference type="ARBA" id="ARBA00022741"/>
    </source>
</evidence>
<dbReference type="GO" id="GO:0003924">
    <property type="term" value="F:GTPase activity"/>
    <property type="evidence" value="ECO:0007669"/>
    <property type="project" value="InterPro"/>
</dbReference>
<gene>
    <name evidence="5" type="ORF">ZEAMMB73_Zm00001d053092</name>
</gene>
<dbReference type="InterPro" id="IPR006689">
    <property type="entry name" value="Small_GTPase_ARF/SAR"/>
</dbReference>
<dbReference type="SMR" id="A0A1D6QM41"/>
<feature type="binding site" evidence="3">
    <location>
        <position position="148"/>
    </location>
    <ligand>
        <name>GTP</name>
        <dbReference type="ChEBI" id="CHEBI:37565"/>
    </ligand>
</feature>
<proteinExistence type="predicted"/>
<dbReference type="Pfam" id="PF00025">
    <property type="entry name" value="Arf"/>
    <property type="match status" value="1"/>
</dbReference>
<dbReference type="InterPro" id="IPR027417">
    <property type="entry name" value="P-loop_NTPase"/>
</dbReference>
<keyword evidence="2 3" id="KW-0342">GTP-binding</keyword>
<feature type="binding site" evidence="3">
    <location>
        <begin position="204"/>
        <end position="207"/>
    </location>
    <ligand>
        <name>GTP</name>
        <dbReference type="ChEBI" id="CHEBI:37565"/>
    </ligand>
</feature>
<dbReference type="PANTHER" id="PTHR31267:SF2">
    <property type="entry name" value="EXPRESSED PROTEIN"/>
    <property type="match status" value="1"/>
</dbReference>
<evidence type="ECO:0000256" key="3">
    <source>
        <dbReference type="PIRSR" id="PIRSR606689-1"/>
    </source>
</evidence>
<evidence type="ECO:0000313" key="5">
    <source>
        <dbReference type="EMBL" id="AQK58740.1"/>
    </source>
</evidence>
<dbReference type="InParanoid" id="A0A1D6QM41"/>
<reference evidence="5" key="1">
    <citation type="submission" date="2015-12" db="EMBL/GenBank/DDBJ databases">
        <title>Update maize B73 reference genome by single molecule sequencing technologies.</title>
        <authorList>
            <consortium name="Maize Genome Sequencing Project"/>
            <person name="Ware D."/>
        </authorList>
    </citation>
    <scope>NUCLEOTIDE SEQUENCE</scope>
    <source>
        <tissue evidence="5">Seedling</tissue>
    </source>
</reference>
<feature type="region of interest" description="Disordered" evidence="4">
    <location>
        <begin position="94"/>
        <end position="133"/>
    </location>
</feature>
<accession>A0A1D6QM41</accession>
<dbReference type="EMBL" id="CM000780">
    <property type="protein sequence ID" value="AQK58740.1"/>
    <property type="molecule type" value="Genomic_DNA"/>
</dbReference>
<dbReference type="Gene3D" id="3.40.50.300">
    <property type="entry name" value="P-loop containing nucleotide triphosphate hydrolases"/>
    <property type="match status" value="1"/>
</dbReference>
<dbReference type="SUPFAM" id="SSF52540">
    <property type="entry name" value="P-loop containing nucleoside triphosphate hydrolases"/>
    <property type="match status" value="1"/>
</dbReference>
<evidence type="ECO:0000256" key="2">
    <source>
        <dbReference type="ARBA" id="ARBA00023134"/>
    </source>
</evidence>
<evidence type="ECO:0000256" key="4">
    <source>
        <dbReference type="SAM" id="MobiDB-lite"/>
    </source>
</evidence>
<dbReference type="PROSITE" id="PS51417">
    <property type="entry name" value="ARF"/>
    <property type="match status" value="1"/>
</dbReference>
<dbReference type="ExpressionAtlas" id="A0A1D6QM41">
    <property type="expression patterns" value="baseline and differential"/>
</dbReference>
<dbReference type="GO" id="GO:0005525">
    <property type="term" value="F:GTP binding"/>
    <property type="evidence" value="ECO:0007669"/>
    <property type="project" value="UniProtKB-KW"/>
</dbReference>
<sequence>MDVLPPLQHAPSLPTPPSHAFGVHNMKTWFIHRTTRMMLQTVMEGSCLSGCPPGTMFPRSRCLGHFWKRDMPVRSRSSLVGSCFMKWMQLERRTSRPTSRGGSPWATGPARPRCRSSGTTPSPPTPLSDSSSSPVYLRYCLNVWDVGGQKTIMSYWRKFFEQTNGLVWFADSSHIRRLDDCRAELHNLLKEERLVGASLLIFANKQDMQGALKPTGIAKFNVGAKGYAKLNVVSSVMLYYGCSEASNFSVVTLRQLIAAWFSRRYTRFKKRSADFHGRAADLVHSLRGTAMPRRQALEEEQCREEKGISTVPKHKYASKACSPKDDAPLNYLPQKRLILTSQLIQQLLPAIPATILRGQAVSTYGSATYTLSMLTLRDACSMVASLSSSYNSCSPVEDENNPSEQTSAKKMEDRVSKVVEVFAGRIQKMENDFISDSLTVVSFTKEGCEATLLSSNKAKVV</sequence>